<evidence type="ECO:0000313" key="2">
    <source>
        <dbReference type="Proteomes" id="UP000594220"/>
    </source>
</evidence>
<organism evidence="1 2">
    <name type="scientific">Crocodylus porosus</name>
    <name type="common">Saltwater crocodile</name>
    <name type="synonym">Estuarine crocodile</name>
    <dbReference type="NCBI Taxonomy" id="8502"/>
    <lineage>
        <taxon>Eukaryota</taxon>
        <taxon>Metazoa</taxon>
        <taxon>Chordata</taxon>
        <taxon>Craniata</taxon>
        <taxon>Vertebrata</taxon>
        <taxon>Euteleostomi</taxon>
        <taxon>Archelosauria</taxon>
        <taxon>Archosauria</taxon>
        <taxon>Crocodylia</taxon>
        <taxon>Longirostres</taxon>
        <taxon>Crocodylidae</taxon>
        <taxon>Crocodylus</taxon>
    </lineage>
</organism>
<dbReference type="Proteomes" id="UP000594220">
    <property type="component" value="Unplaced"/>
</dbReference>
<dbReference type="Ensembl" id="ENSCPRT00005010967.1">
    <property type="protein sequence ID" value="ENSCPRP00005009330.1"/>
    <property type="gene ID" value="ENSCPRG00005006616.1"/>
</dbReference>
<evidence type="ECO:0000313" key="1">
    <source>
        <dbReference type="Ensembl" id="ENSCPRP00005009330.1"/>
    </source>
</evidence>
<sequence length="156" mass="17397">MKKTHLLVCESHNGYNSSSFNLFFSIKAVWLGFFKNICTNMDWCSSLNTGTYGNNLLSGILHLRKISMSSSTCTKGPCACSILIHDKINTTTFTFLIISHILMAPFILKNLKTPDKLCAPDHCSELVGGKDDKQVNQGCRVLHNDRKEEGEGNFSF</sequence>
<reference evidence="1" key="1">
    <citation type="submission" date="2025-08" db="UniProtKB">
        <authorList>
            <consortium name="Ensembl"/>
        </authorList>
    </citation>
    <scope>IDENTIFICATION</scope>
</reference>
<dbReference type="AlphaFoldDB" id="A0A7M4EGB7"/>
<accession>A0A7M4EGB7</accession>
<reference evidence="1" key="2">
    <citation type="submission" date="2025-09" db="UniProtKB">
        <authorList>
            <consortium name="Ensembl"/>
        </authorList>
    </citation>
    <scope>IDENTIFICATION</scope>
</reference>
<proteinExistence type="predicted"/>
<keyword evidence="2" id="KW-1185">Reference proteome</keyword>
<name>A0A7M4EGB7_CROPO</name>
<protein>
    <submittedName>
        <fullName evidence="1">Uncharacterized protein</fullName>
    </submittedName>
</protein>